<dbReference type="PROSITE" id="PS51257">
    <property type="entry name" value="PROKAR_LIPOPROTEIN"/>
    <property type="match status" value="1"/>
</dbReference>
<dbReference type="Proteomes" id="UP001320876">
    <property type="component" value="Unassembled WGS sequence"/>
</dbReference>
<feature type="signal peptide" evidence="1">
    <location>
        <begin position="1"/>
        <end position="19"/>
    </location>
</feature>
<keyword evidence="3" id="KW-1185">Reference proteome</keyword>
<dbReference type="EMBL" id="JAPDDT010000002">
    <property type="protein sequence ID" value="MCW1922516.1"/>
    <property type="molecule type" value="Genomic_DNA"/>
</dbReference>
<comment type="caution">
    <text evidence="2">The sequence shown here is derived from an EMBL/GenBank/DDBJ whole genome shotgun (WGS) entry which is preliminary data.</text>
</comment>
<evidence type="ECO:0008006" key="4">
    <source>
        <dbReference type="Google" id="ProtNLM"/>
    </source>
</evidence>
<reference evidence="2 3" key="1">
    <citation type="submission" date="2022-10" db="EMBL/GenBank/DDBJ databases">
        <title>Luteolibacter arcticus strain CCTCC AB 2014275, whole genome shotgun sequencing project.</title>
        <authorList>
            <person name="Zhao G."/>
            <person name="Shen L."/>
        </authorList>
    </citation>
    <scope>NUCLEOTIDE SEQUENCE [LARGE SCALE GENOMIC DNA]</scope>
    <source>
        <strain evidence="2 3">CCTCC AB 2014275</strain>
    </source>
</reference>
<gene>
    <name evidence="2" type="ORF">OKA05_08115</name>
</gene>
<accession>A0ABT3GFY4</accession>
<evidence type="ECO:0000313" key="3">
    <source>
        <dbReference type="Proteomes" id="UP001320876"/>
    </source>
</evidence>
<name>A0ABT3GFY4_9BACT</name>
<sequence>MQRLIPRLILLVSASCVLASCGTGRESAPAWGMVGGTVIGAAIGSFSGNAGEGAHIGALLGTGSGHLIAAAPPSGPPPEIATSMIRSSDKTIRRAEQRNRQLQGEFGDLVVRHSRSEASGGTNDGLLVRSLAASREREAGQWAADMKQVSDAMELALRGRTSPGGRNYSRIAADQQAADALTRSFKEHAKRFRGLARGR</sequence>
<keyword evidence="1" id="KW-0732">Signal</keyword>
<proteinExistence type="predicted"/>
<feature type="chain" id="PRO_5047176027" description="Glycine zipper domain-containing protein" evidence="1">
    <location>
        <begin position="20"/>
        <end position="199"/>
    </location>
</feature>
<organism evidence="2 3">
    <name type="scientific">Luteolibacter arcticus</name>
    <dbReference type="NCBI Taxonomy" id="1581411"/>
    <lineage>
        <taxon>Bacteria</taxon>
        <taxon>Pseudomonadati</taxon>
        <taxon>Verrucomicrobiota</taxon>
        <taxon>Verrucomicrobiia</taxon>
        <taxon>Verrucomicrobiales</taxon>
        <taxon>Verrucomicrobiaceae</taxon>
        <taxon>Luteolibacter</taxon>
    </lineage>
</organism>
<protein>
    <recommendedName>
        <fullName evidence="4">Glycine zipper domain-containing protein</fullName>
    </recommendedName>
</protein>
<evidence type="ECO:0000313" key="2">
    <source>
        <dbReference type="EMBL" id="MCW1922516.1"/>
    </source>
</evidence>
<evidence type="ECO:0000256" key="1">
    <source>
        <dbReference type="SAM" id="SignalP"/>
    </source>
</evidence>
<dbReference type="RefSeq" id="WP_264486623.1">
    <property type="nucleotide sequence ID" value="NZ_JAPDDT010000002.1"/>
</dbReference>